<dbReference type="OrthoDB" id="1926437at2759"/>
<protein>
    <submittedName>
        <fullName evidence="6">Protein CHUP1, chloroplastic isoform X1</fullName>
    </submittedName>
</protein>
<sequence>MIFKGFHWVHFSGMHQSPNDYQSEFHDCSFSCCNKDFAHKNQFFYKEKGYIKMFSDGSLLEQEFEEGENSTVKVNNKVRQNEEKEINFEMPKNLLTGEFKDLELLLGDEKMYNLTVKDIVQNLVPNYKRREAKLEKKLLELNGLREKQSAIAQMQKQLEEKTEKVDFLEKTIASFRSDSEIMREKIRDDQMSKKQLDIAKKMIDEIQRKKGDAGPVREQILMLQQQVTEFKKFQSSGENSSTNKRLKDVQDIEVEVLELKRKNKELELEKRETKVKLATAQARIRTEEQKRSRLEEEIAGLQHVHEELSELVETLQRNRFDMVEEVVYQRWLYTLLRFEIQDNQRQSRKASRRDCNKNSRKELCEKKHASTSDTIDLELESVSSSVTLDESDEIETTTFASSSSSQSSDSSMKMKGWRKTKDRCNKISSKGRNLGSSPGLIRRLSFSMSNIGSYVSKAVNSGNTPVMTLLQNVNSNTTSKLLENPIIAKKNRVSFSDSVKLSTNSDIAELVESAEDEKEKISGKTVELTSKVNSINIDSIEENESARKTVVHSDEVYSRKEAISSVYVRVKIIMVYLVAFLFFSLILLACVWIR</sequence>
<evidence type="ECO:0000313" key="6">
    <source>
        <dbReference type="RefSeq" id="XP_022634593.1"/>
    </source>
</evidence>
<keyword evidence="5" id="KW-1185">Reference proteome</keyword>
<evidence type="ECO:0000256" key="1">
    <source>
        <dbReference type="ARBA" id="ARBA00023054"/>
    </source>
</evidence>
<dbReference type="PANTHER" id="PTHR31342:SF35">
    <property type="entry name" value="PROTEIN CHUP1, CHLOROPLASTIC-LIKE"/>
    <property type="match status" value="1"/>
</dbReference>
<feature type="coiled-coil region" evidence="2">
    <location>
        <begin position="127"/>
        <end position="178"/>
    </location>
</feature>
<reference evidence="5" key="1">
    <citation type="journal article" date="2014" name="Nat. Commun.">
        <title>Genome sequence of mungbean and insights into evolution within Vigna species.</title>
        <authorList>
            <person name="Kang Y.J."/>
            <person name="Kim S.K."/>
            <person name="Kim M.Y."/>
            <person name="Lestari P."/>
            <person name="Kim K.H."/>
            <person name="Ha B.K."/>
            <person name="Jun T.H."/>
            <person name="Hwang W.J."/>
            <person name="Lee T."/>
            <person name="Lee J."/>
            <person name="Shim S."/>
            <person name="Yoon M.Y."/>
            <person name="Jang Y.E."/>
            <person name="Han K.S."/>
            <person name="Taeprayoon P."/>
            <person name="Yoon N."/>
            <person name="Somta P."/>
            <person name="Tanya P."/>
            <person name="Kim K.S."/>
            <person name="Gwag J.G."/>
            <person name="Moon J.K."/>
            <person name="Lee Y.H."/>
            <person name="Park B.S."/>
            <person name="Bombarely A."/>
            <person name="Doyle J.J."/>
            <person name="Jackson S.A."/>
            <person name="Schafleitner R."/>
            <person name="Srinives P."/>
            <person name="Varshney R.K."/>
            <person name="Lee S.H."/>
        </authorList>
    </citation>
    <scope>NUCLEOTIDE SEQUENCE [LARGE SCALE GENOMIC DNA]</scope>
    <source>
        <strain evidence="5">cv. VC1973A</strain>
    </source>
</reference>
<dbReference type="PANTHER" id="PTHR31342">
    <property type="entry name" value="PROTEIN CHUP1, CHLOROPLASTIC"/>
    <property type="match status" value="1"/>
</dbReference>
<dbReference type="AlphaFoldDB" id="A0A3Q0ES56"/>
<feature type="region of interest" description="Disordered" evidence="3">
    <location>
        <begin position="346"/>
        <end position="367"/>
    </location>
</feature>
<name>A0A3Q0ES56_VIGRR</name>
<evidence type="ECO:0000256" key="2">
    <source>
        <dbReference type="SAM" id="Coils"/>
    </source>
</evidence>
<evidence type="ECO:0000256" key="4">
    <source>
        <dbReference type="SAM" id="Phobius"/>
    </source>
</evidence>
<feature type="transmembrane region" description="Helical" evidence="4">
    <location>
        <begin position="573"/>
        <end position="593"/>
    </location>
</feature>
<feature type="compositionally biased region" description="Basic and acidic residues" evidence="3">
    <location>
        <begin position="352"/>
        <end position="367"/>
    </location>
</feature>
<keyword evidence="4" id="KW-1133">Transmembrane helix</keyword>
<dbReference type="GO" id="GO:0055028">
    <property type="term" value="C:cortical microtubule"/>
    <property type="evidence" value="ECO:0007669"/>
    <property type="project" value="TreeGrafter"/>
</dbReference>
<gene>
    <name evidence="6" type="primary">LOC106753601</name>
</gene>
<feature type="coiled-coil region" evidence="2">
    <location>
        <begin position="249"/>
        <end position="318"/>
    </location>
</feature>
<dbReference type="STRING" id="3916.A0A3Q0ES56"/>
<dbReference type="Proteomes" id="UP000087766">
    <property type="component" value="Chromosome 2"/>
</dbReference>
<dbReference type="RefSeq" id="XP_022634593.1">
    <property type="nucleotide sequence ID" value="XM_022778872.1"/>
</dbReference>
<dbReference type="GO" id="GO:0072699">
    <property type="term" value="P:protein localization to cortical microtubule cytoskeleton"/>
    <property type="evidence" value="ECO:0007669"/>
    <property type="project" value="TreeGrafter"/>
</dbReference>
<keyword evidence="4" id="KW-0472">Membrane</keyword>
<dbReference type="GeneID" id="106753601"/>
<accession>A0A3Q0ES56</accession>
<keyword evidence="1 2" id="KW-0175">Coiled coil</keyword>
<organism evidence="5 6">
    <name type="scientific">Vigna radiata var. radiata</name>
    <name type="common">Mung bean</name>
    <name type="synonym">Phaseolus aureus</name>
    <dbReference type="NCBI Taxonomy" id="3916"/>
    <lineage>
        <taxon>Eukaryota</taxon>
        <taxon>Viridiplantae</taxon>
        <taxon>Streptophyta</taxon>
        <taxon>Embryophyta</taxon>
        <taxon>Tracheophyta</taxon>
        <taxon>Spermatophyta</taxon>
        <taxon>Magnoliopsida</taxon>
        <taxon>eudicotyledons</taxon>
        <taxon>Gunneridae</taxon>
        <taxon>Pentapetalae</taxon>
        <taxon>rosids</taxon>
        <taxon>fabids</taxon>
        <taxon>Fabales</taxon>
        <taxon>Fabaceae</taxon>
        <taxon>Papilionoideae</taxon>
        <taxon>50 kb inversion clade</taxon>
        <taxon>NPAAA clade</taxon>
        <taxon>indigoferoid/millettioid clade</taxon>
        <taxon>Phaseoleae</taxon>
        <taxon>Vigna</taxon>
    </lineage>
</organism>
<feature type="compositionally biased region" description="Low complexity" evidence="3">
    <location>
        <begin position="401"/>
        <end position="411"/>
    </location>
</feature>
<proteinExistence type="predicted"/>
<evidence type="ECO:0000256" key="3">
    <source>
        <dbReference type="SAM" id="MobiDB-lite"/>
    </source>
</evidence>
<reference evidence="6" key="2">
    <citation type="submission" date="2025-08" db="UniProtKB">
        <authorList>
            <consortium name="RefSeq"/>
        </authorList>
    </citation>
    <scope>IDENTIFICATION</scope>
    <source>
        <tissue evidence="6">Leaf</tissue>
    </source>
</reference>
<keyword evidence="4" id="KW-0812">Transmembrane</keyword>
<dbReference type="InterPro" id="IPR040265">
    <property type="entry name" value="CHUP1/IPGA1-like"/>
</dbReference>
<feature type="region of interest" description="Disordered" evidence="3">
    <location>
        <begin position="386"/>
        <end position="421"/>
    </location>
</feature>
<evidence type="ECO:0000313" key="5">
    <source>
        <dbReference type="Proteomes" id="UP000087766"/>
    </source>
</evidence>
<dbReference type="KEGG" id="vra:106753601"/>